<keyword evidence="4" id="KW-0805">Transcription regulation</keyword>
<evidence type="ECO:0000256" key="13">
    <source>
        <dbReference type="ARBA" id="ARBA00053941"/>
    </source>
</evidence>
<dbReference type="SMART" id="SM00268">
    <property type="entry name" value="ACTIN"/>
    <property type="match status" value="1"/>
</dbReference>
<dbReference type="Proteomes" id="UP000092321">
    <property type="component" value="Unassembled WGS sequence"/>
</dbReference>
<dbReference type="InterPro" id="IPR043129">
    <property type="entry name" value="ATPase_NBD"/>
</dbReference>
<feature type="region of interest" description="Disordered" evidence="15">
    <location>
        <begin position="353"/>
        <end position="378"/>
    </location>
</feature>
<keyword evidence="8" id="KW-0539">Nucleus</keyword>
<comment type="function">
    <text evidence="13">Chromatin interaction component of the NuA4 histone acetyltransferase complex which is involved in transcriptional activation of selected genes principally by acetylation of nucleosomal histone H4 and H2A. The NuA4 complex is also involved in DNA repair. Is required for NuA4 complex integrity. Component of the SWR1 complex which mediates the ATP-dependent exchange of histone H2A for the H2A variant HZT1 leading to transcriptional regulation of selected genes by chromatin remodeling. Component of the INO80 complex which remodels chromatin by shifting nucleosomes and is involved in DNA repair.</text>
</comment>
<gene>
    <name evidence="16" type="ORF">HANVADRAFT_25804</name>
</gene>
<comment type="subunit">
    <text evidence="10">Component of the NuA4 histone acetyltransferase complex, of the INO80 chromatin remodeling complex, and of the SWR1 chromatin remodeling complex.</text>
</comment>
<dbReference type="SUPFAM" id="SSF53067">
    <property type="entry name" value="Actin-like ATPase domain"/>
    <property type="match status" value="2"/>
</dbReference>
<evidence type="ECO:0000256" key="7">
    <source>
        <dbReference type="ARBA" id="ARBA00023204"/>
    </source>
</evidence>
<feature type="compositionally biased region" description="Polar residues" evidence="15">
    <location>
        <begin position="354"/>
        <end position="378"/>
    </location>
</feature>
<evidence type="ECO:0000256" key="5">
    <source>
        <dbReference type="ARBA" id="ARBA00023159"/>
    </source>
</evidence>
<accession>A0A1B7TBI1</accession>
<keyword evidence="17" id="KW-1185">Reference proteome</keyword>
<evidence type="ECO:0000256" key="9">
    <source>
        <dbReference type="ARBA" id="ARBA00038320"/>
    </source>
</evidence>
<reference evidence="17" key="1">
    <citation type="journal article" date="2016" name="Proc. Natl. Acad. Sci. U.S.A.">
        <title>Comparative genomics of biotechnologically important yeasts.</title>
        <authorList>
            <person name="Riley R."/>
            <person name="Haridas S."/>
            <person name="Wolfe K.H."/>
            <person name="Lopes M.R."/>
            <person name="Hittinger C.T."/>
            <person name="Goeker M."/>
            <person name="Salamov A.A."/>
            <person name="Wisecaver J.H."/>
            <person name="Long T.M."/>
            <person name="Calvey C.H."/>
            <person name="Aerts A.L."/>
            <person name="Barry K.W."/>
            <person name="Choi C."/>
            <person name="Clum A."/>
            <person name="Coughlan A.Y."/>
            <person name="Deshpande S."/>
            <person name="Douglass A.P."/>
            <person name="Hanson S.J."/>
            <person name="Klenk H.-P."/>
            <person name="LaButti K.M."/>
            <person name="Lapidus A."/>
            <person name="Lindquist E.A."/>
            <person name="Lipzen A.M."/>
            <person name="Meier-Kolthoff J.P."/>
            <person name="Ohm R.A."/>
            <person name="Otillar R.P."/>
            <person name="Pangilinan J.L."/>
            <person name="Peng Y."/>
            <person name="Rokas A."/>
            <person name="Rosa C.A."/>
            <person name="Scheuner C."/>
            <person name="Sibirny A.A."/>
            <person name="Slot J.C."/>
            <person name="Stielow J.B."/>
            <person name="Sun H."/>
            <person name="Kurtzman C.P."/>
            <person name="Blackwell M."/>
            <person name="Grigoriev I.V."/>
            <person name="Jeffries T.W."/>
        </authorList>
    </citation>
    <scope>NUCLEOTIDE SEQUENCE [LARGE SCALE GENOMIC DNA]</scope>
    <source>
        <strain evidence="17">NRRL Y-1626</strain>
    </source>
</reference>
<evidence type="ECO:0000256" key="8">
    <source>
        <dbReference type="ARBA" id="ARBA00023242"/>
    </source>
</evidence>
<dbReference type="GO" id="GO:0005634">
    <property type="term" value="C:nucleus"/>
    <property type="evidence" value="ECO:0007669"/>
    <property type="project" value="UniProtKB-SubCell"/>
</dbReference>
<evidence type="ECO:0000256" key="4">
    <source>
        <dbReference type="ARBA" id="ARBA00023015"/>
    </source>
</evidence>
<evidence type="ECO:0000256" key="12">
    <source>
        <dbReference type="ARBA" id="ARBA00042445"/>
    </source>
</evidence>
<name>A0A1B7TBI1_9ASCO</name>
<evidence type="ECO:0000256" key="2">
    <source>
        <dbReference type="ARBA" id="ARBA00022763"/>
    </source>
</evidence>
<organism evidence="16 17">
    <name type="scientific">Hanseniaspora valbyensis NRRL Y-1626</name>
    <dbReference type="NCBI Taxonomy" id="766949"/>
    <lineage>
        <taxon>Eukaryota</taxon>
        <taxon>Fungi</taxon>
        <taxon>Dikarya</taxon>
        <taxon>Ascomycota</taxon>
        <taxon>Saccharomycotina</taxon>
        <taxon>Saccharomycetes</taxon>
        <taxon>Saccharomycodales</taxon>
        <taxon>Saccharomycodaceae</taxon>
        <taxon>Hanseniaspora</taxon>
    </lineage>
</organism>
<feature type="region of interest" description="Disordered" evidence="15">
    <location>
        <begin position="1"/>
        <end position="28"/>
    </location>
</feature>
<dbReference type="OrthoDB" id="5132116at2759"/>
<comment type="subcellular location">
    <subcellularLocation>
        <location evidence="1">Nucleus</location>
    </subcellularLocation>
</comment>
<evidence type="ECO:0000313" key="17">
    <source>
        <dbReference type="Proteomes" id="UP000092321"/>
    </source>
</evidence>
<dbReference type="FunFam" id="3.30.420.40:FF:000203">
    <property type="entry name" value="Actin-related protein 4"/>
    <property type="match status" value="1"/>
</dbReference>
<keyword evidence="3" id="KW-0156">Chromatin regulator</keyword>
<feature type="compositionally biased region" description="Low complexity" evidence="15">
    <location>
        <begin position="10"/>
        <end position="28"/>
    </location>
</feature>
<sequence length="499" mass="55896">MSFVDNSGETATATPQPQQAQTQPQSQTQLQTYAGNDITTIVIDPGSYSTRIGFAGLDHPSVISPSCYAYDSESPDVKIFEEQRILYPKPGREVVKLVENGGIIKDFDSASKQWSYLIDSKMGIKPEEENGSYANIPMILTEPIWNPIENRIKSLQLVLEEMRFEAMYLLPQQSSVSFAMGKPNCLIVDLGHDKCSVSPVLDGFTLASKTKRSFLNGALLTRLLQEKLLEKKLISNFEVKSKNNPFSIKIIEGLTKSFRENYNERFFIQECKELLLQCRPAVDPPTLAAQSSSTPARSIEAPWGEPLIFKEEERYELVDQLITPDISKPIIKSWAEANNSVLQTWHNDYIPVKRNTNTNAGQSADQPNDTPVTNDQDTNQIDAEIGDSITGLVDLIKSTIEDIDIDFRPTLTNNIIITGGLSYIPGLISLIQLELTKKMPSFKIRIITQGNSVMTKERIYQTWLGGSILGSLGSFQQLYVGREELEEVGVERLLKSRFR</sequence>
<dbReference type="PANTHER" id="PTHR11937">
    <property type="entry name" value="ACTIN"/>
    <property type="match status" value="1"/>
</dbReference>
<comment type="similarity">
    <text evidence="9">Belongs to the actin family. ARP4 subfamily.</text>
</comment>
<evidence type="ECO:0000256" key="3">
    <source>
        <dbReference type="ARBA" id="ARBA00022853"/>
    </source>
</evidence>
<evidence type="ECO:0000256" key="10">
    <source>
        <dbReference type="ARBA" id="ARBA00038661"/>
    </source>
</evidence>
<dbReference type="Gene3D" id="3.30.420.40">
    <property type="match status" value="2"/>
</dbReference>
<protein>
    <recommendedName>
        <fullName evidence="11">Actin-related protein 4</fullName>
    </recommendedName>
    <alternativeName>
        <fullName evidence="12 14">Actin-like protein ARP4</fullName>
    </alternativeName>
</protein>
<evidence type="ECO:0000256" key="1">
    <source>
        <dbReference type="ARBA" id="ARBA00004123"/>
    </source>
</evidence>
<evidence type="ECO:0000256" key="11">
    <source>
        <dbReference type="ARBA" id="ARBA00041020"/>
    </source>
</evidence>
<evidence type="ECO:0000256" key="15">
    <source>
        <dbReference type="SAM" id="MobiDB-lite"/>
    </source>
</evidence>
<dbReference type="InterPro" id="IPR004000">
    <property type="entry name" value="Actin"/>
</dbReference>
<dbReference type="EMBL" id="LXPE01000024">
    <property type="protein sequence ID" value="OBA26099.1"/>
    <property type="molecule type" value="Genomic_DNA"/>
</dbReference>
<evidence type="ECO:0000313" key="16">
    <source>
        <dbReference type="EMBL" id="OBA26099.1"/>
    </source>
</evidence>
<evidence type="ECO:0000256" key="14">
    <source>
        <dbReference type="ARBA" id="ARBA00077253"/>
    </source>
</evidence>
<dbReference type="GO" id="GO:0006281">
    <property type="term" value="P:DNA repair"/>
    <property type="evidence" value="ECO:0007669"/>
    <property type="project" value="UniProtKB-KW"/>
</dbReference>
<dbReference type="Pfam" id="PF00022">
    <property type="entry name" value="Actin"/>
    <property type="match status" value="1"/>
</dbReference>
<evidence type="ECO:0000256" key="6">
    <source>
        <dbReference type="ARBA" id="ARBA00023163"/>
    </source>
</evidence>
<keyword evidence="7" id="KW-0234">DNA repair</keyword>
<keyword evidence="5" id="KW-0010">Activator</keyword>
<keyword evidence="6" id="KW-0804">Transcription</keyword>
<dbReference type="GO" id="GO:0006325">
    <property type="term" value="P:chromatin organization"/>
    <property type="evidence" value="ECO:0007669"/>
    <property type="project" value="UniProtKB-KW"/>
</dbReference>
<comment type="caution">
    <text evidence="16">The sequence shown here is derived from an EMBL/GenBank/DDBJ whole genome shotgun (WGS) entry which is preliminary data.</text>
</comment>
<dbReference type="Gene3D" id="3.90.640.10">
    <property type="entry name" value="Actin, Chain A, domain 4"/>
    <property type="match status" value="1"/>
</dbReference>
<dbReference type="AlphaFoldDB" id="A0A1B7TBI1"/>
<keyword evidence="2" id="KW-0227">DNA damage</keyword>
<proteinExistence type="inferred from homology"/>